<comment type="caution">
    <text evidence="2">The sequence shown here is derived from an EMBL/GenBank/DDBJ whole genome shotgun (WGS) entry which is preliminary data.</text>
</comment>
<gene>
    <name evidence="2" type="ORF">HNR73_000691</name>
</gene>
<keyword evidence="3" id="KW-1185">Reference proteome</keyword>
<protein>
    <submittedName>
        <fullName evidence="2">Uncharacterized protein</fullName>
    </submittedName>
</protein>
<dbReference type="RefSeq" id="WP_184785779.1">
    <property type="nucleotide sequence ID" value="NZ_BONT01000020.1"/>
</dbReference>
<evidence type="ECO:0000256" key="1">
    <source>
        <dbReference type="SAM" id="MobiDB-lite"/>
    </source>
</evidence>
<feature type="compositionally biased region" description="Low complexity" evidence="1">
    <location>
        <begin position="359"/>
        <end position="375"/>
    </location>
</feature>
<dbReference type="Proteomes" id="UP000548476">
    <property type="component" value="Unassembled WGS sequence"/>
</dbReference>
<feature type="compositionally biased region" description="Acidic residues" evidence="1">
    <location>
        <begin position="553"/>
        <end position="564"/>
    </location>
</feature>
<feature type="compositionally biased region" description="Gly residues" evidence="1">
    <location>
        <begin position="510"/>
        <end position="540"/>
    </location>
</feature>
<evidence type="ECO:0000313" key="3">
    <source>
        <dbReference type="Proteomes" id="UP000548476"/>
    </source>
</evidence>
<feature type="compositionally biased region" description="Pro residues" evidence="1">
    <location>
        <begin position="390"/>
        <end position="399"/>
    </location>
</feature>
<name>A0A841FAQ8_9ACTN</name>
<reference evidence="2 3" key="1">
    <citation type="submission" date="2020-08" db="EMBL/GenBank/DDBJ databases">
        <title>Genomic Encyclopedia of Type Strains, Phase IV (KMG-IV): sequencing the most valuable type-strain genomes for metagenomic binning, comparative biology and taxonomic classification.</title>
        <authorList>
            <person name="Goeker M."/>
        </authorList>
    </citation>
    <scope>NUCLEOTIDE SEQUENCE [LARGE SCALE GENOMIC DNA]</scope>
    <source>
        <strain evidence="2 3">YIM 65646</strain>
    </source>
</reference>
<feature type="compositionally biased region" description="Basic and acidic residues" evidence="1">
    <location>
        <begin position="542"/>
        <end position="552"/>
    </location>
</feature>
<sequence>MTTNPPAETIDATPEFMKVKAETAGSGGSENLAQRYQKCTKNDCGLQPFETEWQGWEELFAGRVDESVLPYPADMEAATSPTKADFDAAVAAIRPDIGKSYSLTTVRDHWQNTVLDALSDIQTALDTAYKNLDPEWDGKDFDEFAKRANATSEFLKEIIDDISGQDESIIKGLNDYMNTLSTKQGGCPFPAAKVWSYEETDGSDEDRVHIRPAFTRRDCKDMSLEDAAKVLVNGMGNAGSQYRGIEQQWASHFKQTNCTTYSHRDNDFWTERDTKMDLGNSCEVLPADEQRTQAEANEMANQHVSAAARTAKDEVLEKYNGQYEEVKTDIIGRRDGANSAYENEHPKLDPNKPPPPGTPGQDSGTTPSPSLAKPPGSTPPPGGMPDTPKMDPPPSFKPDPPTDIKPPDTDLPPRPDIDNPSNPPTPDYGDIQGGGDLGGIGSIGGGGGGGSIGNPGGFGGGGGSIGSPGGGLGAGGGLAAGGGMVGAGGSAAGAGKGAAGRGGMGMMGGGAGAGGAGKGAAGRGGAGMMGGAGAGRGGAHGNENEEHGTWLKEDEDVWGTDGDDAPPSLLH</sequence>
<feature type="compositionally biased region" description="Gly residues" evidence="1">
    <location>
        <begin position="431"/>
        <end position="461"/>
    </location>
</feature>
<organism evidence="2 3">
    <name type="scientific">Phytomonospora endophytica</name>
    <dbReference type="NCBI Taxonomy" id="714109"/>
    <lineage>
        <taxon>Bacteria</taxon>
        <taxon>Bacillati</taxon>
        <taxon>Actinomycetota</taxon>
        <taxon>Actinomycetes</taxon>
        <taxon>Micromonosporales</taxon>
        <taxon>Micromonosporaceae</taxon>
        <taxon>Phytomonospora</taxon>
    </lineage>
</organism>
<feature type="compositionally biased region" description="Basic and acidic residues" evidence="1">
    <location>
        <begin position="339"/>
        <end position="350"/>
    </location>
</feature>
<feature type="region of interest" description="Disordered" evidence="1">
    <location>
        <begin position="339"/>
        <end position="461"/>
    </location>
</feature>
<feature type="compositionally biased region" description="Basic and acidic residues" evidence="1">
    <location>
        <begin position="400"/>
        <end position="417"/>
    </location>
</feature>
<accession>A0A841FAQ8</accession>
<dbReference type="EMBL" id="JACHGT010000002">
    <property type="protein sequence ID" value="MBB6032844.1"/>
    <property type="molecule type" value="Genomic_DNA"/>
</dbReference>
<dbReference type="AlphaFoldDB" id="A0A841FAQ8"/>
<feature type="region of interest" description="Disordered" evidence="1">
    <location>
        <begin position="510"/>
        <end position="571"/>
    </location>
</feature>
<evidence type="ECO:0000313" key="2">
    <source>
        <dbReference type="EMBL" id="MBB6032844.1"/>
    </source>
</evidence>
<proteinExistence type="predicted"/>